<sequence>MIDEEQFHFYDETGYHFWEDESEYVEAVYQGNTPIYRLVDVGQKQIKTSAAIPNQRHVYVCPPISSNWRCIITQKCNISSNWYMKPFSWPELYALFKFYNPTDETPSQKYNIWALADLRLGDNNTVTDVALESLSPQERFTSLYILFGGSARNCFTRNPGDAIAGFNSAIRRLTLRRDNFWEAWAIVATSSGGEGATDQARNDAIQITIPWPYRDGQSGRHLVKYSMASIHVVKSLAVKNPNAIWSFINRECRDLSDRIGANLMFEHLMHWYFLTPTFCKTSHELHTFGNPHKKISINFEFTKAIRFDSCTIIKDKNVYYSPLAWNFPGFDSCAIINNELYLFQMTLNEGDHPFNADCLAQFQRHQLDMKVNLVFVMPKGKDQFAKQRSCYGNSDKDVEFAKAMTQYLLELPVDDVFFEY</sequence>
<evidence type="ECO:0000313" key="3">
    <source>
        <dbReference type="Proteomes" id="UP000307440"/>
    </source>
</evidence>
<protein>
    <submittedName>
        <fullName evidence="2">Uncharacterized protein</fullName>
    </submittedName>
</protein>
<reference evidence="2 3" key="1">
    <citation type="journal article" date="2019" name="Nat. Ecol. Evol.">
        <title>Megaphylogeny resolves global patterns of mushroom evolution.</title>
        <authorList>
            <person name="Varga T."/>
            <person name="Krizsan K."/>
            <person name="Foldi C."/>
            <person name="Dima B."/>
            <person name="Sanchez-Garcia M."/>
            <person name="Sanchez-Ramirez S."/>
            <person name="Szollosi G.J."/>
            <person name="Szarkandi J.G."/>
            <person name="Papp V."/>
            <person name="Albert L."/>
            <person name="Andreopoulos W."/>
            <person name="Angelini C."/>
            <person name="Antonin V."/>
            <person name="Barry K.W."/>
            <person name="Bougher N.L."/>
            <person name="Buchanan P."/>
            <person name="Buyck B."/>
            <person name="Bense V."/>
            <person name="Catcheside P."/>
            <person name="Chovatia M."/>
            <person name="Cooper J."/>
            <person name="Damon W."/>
            <person name="Desjardin D."/>
            <person name="Finy P."/>
            <person name="Geml J."/>
            <person name="Haridas S."/>
            <person name="Hughes K."/>
            <person name="Justo A."/>
            <person name="Karasinski D."/>
            <person name="Kautmanova I."/>
            <person name="Kiss B."/>
            <person name="Kocsube S."/>
            <person name="Kotiranta H."/>
            <person name="LaButti K.M."/>
            <person name="Lechner B.E."/>
            <person name="Liimatainen K."/>
            <person name="Lipzen A."/>
            <person name="Lukacs Z."/>
            <person name="Mihaltcheva S."/>
            <person name="Morgado L.N."/>
            <person name="Niskanen T."/>
            <person name="Noordeloos M.E."/>
            <person name="Ohm R.A."/>
            <person name="Ortiz-Santana B."/>
            <person name="Ovrebo C."/>
            <person name="Racz N."/>
            <person name="Riley R."/>
            <person name="Savchenko A."/>
            <person name="Shiryaev A."/>
            <person name="Soop K."/>
            <person name="Spirin V."/>
            <person name="Szebenyi C."/>
            <person name="Tomsovsky M."/>
            <person name="Tulloss R.E."/>
            <person name="Uehling J."/>
            <person name="Grigoriev I.V."/>
            <person name="Vagvolgyi C."/>
            <person name="Papp T."/>
            <person name="Martin F.M."/>
            <person name="Miettinen O."/>
            <person name="Hibbett D.S."/>
            <person name="Nagy L.G."/>
        </authorList>
    </citation>
    <scope>NUCLEOTIDE SEQUENCE [LARGE SCALE GENOMIC DNA]</scope>
    <source>
        <strain evidence="2 3">CBS 121175</strain>
    </source>
</reference>
<dbReference type="Proteomes" id="UP000307440">
    <property type="component" value="Unassembled WGS sequence"/>
</dbReference>
<dbReference type="AlphaFoldDB" id="A0A5C3KW95"/>
<name>A0A5C3KW95_COPMA</name>
<evidence type="ECO:0000313" key="1">
    <source>
        <dbReference type="EMBL" id="TFK24028.1"/>
    </source>
</evidence>
<dbReference type="EMBL" id="ML210208">
    <property type="protein sequence ID" value="TFK24028.1"/>
    <property type="molecule type" value="Genomic_DNA"/>
</dbReference>
<dbReference type="EMBL" id="ML210206">
    <property type="protein sequence ID" value="TFK24133.1"/>
    <property type="molecule type" value="Genomic_DNA"/>
</dbReference>
<gene>
    <name evidence="1" type="ORF">FA15DRAFT_438782</name>
    <name evidence="2" type="ORF">FA15DRAFT_756788</name>
</gene>
<proteinExistence type="predicted"/>
<keyword evidence="3" id="KW-1185">Reference proteome</keyword>
<evidence type="ECO:0000313" key="2">
    <source>
        <dbReference type="EMBL" id="TFK24133.1"/>
    </source>
</evidence>
<organism evidence="2 3">
    <name type="scientific">Coprinopsis marcescibilis</name>
    <name type="common">Agaric fungus</name>
    <name type="synonym">Psathyrella marcescibilis</name>
    <dbReference type="NCBI Taxonomy" id="230819"/>
    <lineage>
        <taxon>Eukaryota</taxon>
        <taxon>Fungi</taxon>
        <taxon>Dikarya</taxon>
        <taxon>Basidiomycota</taxon>
        <taxon>Agaricomycotina</taxon>
        <taxon>Agaricomycetes</taxon>
        <taxon>Agaricomycetidae</taxon>
        <taxon>Agaricales</taxon>
        <taxon>Agaricineae</taxon>
        <taxon>Psathyrellaceae</taxon>
        <taxon>Coprinopsis</taxon>
    </lineage>
</organism>
<accession>A0A5C3KW95</accession>